<feature type="compositionally biased region" description="Polar residues" evidence="1">
    <location>
        <begin position="98"/>
        <end position="107"/>
    </location>
</feature>
<proteinExistence type="predicted"/>
<dbReference type="EMBL" id="HBUE01227131">
    <property type="protein sequence ID" value="CAG6542808.1"/>
    <property type="molecule type" value="Transcribed_RNA"/>
</dbReference>
<dbReference type="EMBL" id="HBUE01109114">
    <property type="protein sequence ID" value="CAG6488014.1"/>
    <property type="molecule type" value="Transcribed_RNA"/>
</dbReference>
<evidence type="ECO:0000313" key="2">
    <source>
        <dbReference type="EMBL" id="CAG6542808.1"/>
    </source>
</evidence>
<accession>A0A8D8HY54</accession>
<organism evidence="2">
    <name type="scientific">Culex pipiens</name>
    <name type="common">House mosquito</name>
    <dbReference type="NCBI Taxonomy" id="7175"/>
    <lineage>
        <taxon>Eukaryota</taxon>
        <taxon>Metazoa</taxon>
        <taxon>Ecdysozoa</taxon>
        <taxon>Arthropoda</taxon>
        <taxon>Hexapoda</taxon>
        <taxon>Insecta</taxon>
        <taxon>Pterygota</taxon>
        <taxon>Neoptera</taxon>
        <taxon>Endopterygota</taxon>
        <taxon>Diptera</taxon>
        <taxon>Nematocera</taxon>
        <taxon>Culicoidea</taxon>
        <taxon>Culicidae</taxon>
        <taxon>Culicinae</taxon>
        <taxon>Culicini</taxon>
        <taxon>Culex</taxon>
        <taxon>Culex</taxon>
    </lineage>
</organism>
<reference evidence="2" key="1">
    <citation type="submission" date="2021-05" db="EMBL/GenBank/DDBJ databases">
        <authorList>
            <person name="Alioto T."/>
            <person name="Alioto T."/>
            <person name="Gomez Garrido J."/>
        </authorList>
    </citation>
    <scope>NUCLEOTIDE SEQUENCE</scope>
</reference>
<feature type="region of interest" description="Disordered" evidence="1">
    <location>
        <begin position="80"/>
        <end position="107"/>
    </location>
</feature>
<evidence type="ECO:0000256" key="1">
    <source>
        <dbReference type="SAM" id="MobiDB-lite"/>
    </source>
</evidence>
<name>A0A8D8HY54_CULPI</name>
<feature type="compositionally biased region" description="Basic residues" evidence="1">
    <location>
        <begin position="82"/>
        <end position="95"/>
    </location>
</feature>
<dbReference type="AlphaFoldDB" id="A0A8D8HY54"/>
<dbReference type="EMBL" id="HBUE01333884">
    <property type="protein sequence ID" value="CAG6594922.1"/>
    <property type="molecule type" value="Transcribed_RNA"/>
</dbReference>
<sequence length="107" mass="12998">MRFCSESNFVESFFYNVEFVLMPNTYIERERDRNPHFNRILMTVNYLYKHRVLKIEGNNALTRNENLRCTNGLSHKYTNTHTQRRHTYTSTRTHRLAQISTRTHNRS</sequence>
<dbReference type="EMBL" id="HBUE01109115">
    <property type="protein sequence ID" value="CAG6488015.1"/>
    <property type="molecule type" value="Transcribed_RNA"/>
</dbReference>
<protein>
    <submittedName>
        <fullName evidence="2">(northern house mosquito) hypothetical protein</fullName>
    </submittedName>
</protein>